<dbReference type="AlphaFoldDB" id="A0A240C3S4"/>
<evidence type="ECO:0000313" key="4">
    <source>
        <dbReference type="EMBL" id="SNW02580.1"/>
    </source>
</evidence>
<dbReference type="Gene3D" id="3.40.50.720">
    <property type="entry name" value="NAD(P)-binding Rossmann-like Domain"/>
    <property type="match status" value="1"/>
</dbReference>
<comment type="similarity">
    <text evidence="1">Belongs to the short-chain dehydrogenases/reductases (SDR) family.</text>
</comment>
<dbReference type="EMBL" id="BMCB01000005">
    <property type="protein sequence ID" value="GGA88218.1"/>
    <property type="molecule type" value="Genomic_DNA"/>
</dbReference>
<proteinExistence type="inferred from homology"/>
<name>A0A240C3S4_9STAP</name>
<keyword evidence="6" id="KW-1185">Reference proteome</keyword>
<dbReference type="Pfam" id="PF00106">
    <property type="entry name" value="adh_short"/>
    <property type="match status" value="1"/>
</dbReference>
<sequence>MDHKHFLVTGATSGIGYELVKQLHYHGARLTLLIRDEEKATQLFPTKSFPNISFIVCDLNDTTAIENLSSDFQKLNVSFDGFIHSAGLGYFKSLASHTTEELLKTYRLNVIHFAVLLNVIKPFLVTNPQIVALSSMSGLATQPYAAHYGASKAALIQILNALRIEEPSYHVLNVILGPVKTPFHDHSDPSGTFKRKTALFMLKPEQVAKDIIVAMNKGHQELRAPKWMSMMLRLYSLAPRTIEKAAKPFFMSKKQ</sequence>
<accession>A0A240C3S4</accession>
<dbReference type="Proteomes" id="UP000243706">
    <property type="component" value="Chromosome 1"/>
</dbReference>
<dbReference type="PANTHER" id="PTHR44196:SF3">
    <property type="entry name" value="SHORT CHAIN DEHYDROGENASE FAMILY PROTEIN"/>
    <property type="match status" value="1"/>
</dbReference>
<dbReference type="Proteomes" id="UP000652995">
    <property type="component" value="Unassembled WGS sequence"/>
</dbReference>
<reference evidence="3" key="1">
    <citation type="journal article" date="2014" name="Int. J. Syst. Evol. Microbiol.">
        <title>Complete genome of a new Firmicutes species belonging to the dominant human colonic microbiota ('Ruminococcus bicirculans') reveals two chromosomes and a selective capacity to utilize plant glucans.</title>
        <authorList>
            <consortium name="NISC Comparative Sequencing Program"/>
            <person name="Wegmann U."/>
            <person name="Louis P."/>
            <person name="Goesmann A."/>
            <person name="Henrissat B."/>
            <person name="Duncan S.H."/>
            <person name="Flint H.J."/>
        </authorList>
    </citation>
    <scope>NUCLEOTIDE SEQUENCE</scope>
    <source>
        <strain evidence="3">CCM 4175</strain>
    </source>
</reference>
<dbReference type="InterPro" id="IPR020904">
    <property type="entry name" value="Sc_DH/Rdtase_CS"/>
</dbReference>
<dbReference type="EMBL" id="LT906464">
    <property type="protein sequence ID" value="SNW02580.1"/>
    <property type="molecule type" value="Genomic_DNA"/>
</dbReference>
<protein>
    <submittedName>
        <fullName evidence="3">SDR family oxidoreductase</fullName>
    </submittedName>
    <submittedName>
        <fullName evidence="4">Short-chain dehydrogenase/reductase family oxidoreductase</fullName>
        <ecNumber evidence="4">1.1.1.100</ecNumber>
    </submittedName>
</protein>
<dbReference type="GO" id="GO:0016020">
    <property type="term" value="C:membrane"/>
    <property type="evidence" value="ECO:0007669"/>
    <property type="project" value="TreeGrafter"/>
</dbReference>
<evidence type="ECO:0000313" key="3">
    <source>
        <dbReference type="EMBL" id="GGA88218.1"/>
    </source>
</evidence>
<dbReference type="InterPro" id="IPR036291">
    <property type="entry name" value="NAD(P)-bd_dom_sf"/>
</dbReference>
<dbReference type="CDD" id="cd05233">
    <property type="entry name" value="SDR_c"/>
    <property type="match status" value="1"/>
</dbReference>
<organism evidence="4 5">
    <name type="scientific">Staphylococcus muscae</name>
    <dbReference type="NCBI Taxonomy" id="1294"/>
    <lineage>
        <taxon>Bacteria</taxon>
        <taxon>Bacillati</taxon>
        <taxon>Bacillota</taxon>
        <taxon>Bacilli</taxon>
        <taxon>Bacillales</taxon>
        <taxon>Staphylococcaceae</taxon>
        <taxon>Staphylococcus</taxon>
    </lineage>
</organism>
<reference evidence="4 5" key="2">
    <citation type="submission" date="2017-06" db="EMBL/GenBank/DDBJ databases">
        <authorList>
            <consortium name="Pathogen Informatics"/>
        </authorList>
    </citation>
    <scope>NUCLEOTIDE SEQUENCE [LARGE SCALE GENOMIC DNA]</scope>
    <source>
        <strain evidence="4 5">NCTC13833</strain>
    </source>
</reference>
<dbReference type="GO" id="GO:0004316">
    <property type="term" value="F:3-oxoacyl-[acyl-carrier-protein] reductase (NADPH) activity"/>
    <property type="evidence" value="ECO:0007669"/>
    <property type="project" value="UniProtKB-EC"/>
</dbReference>
<dbReference type="PANTHER" id="PTHR44196">
    <property type="entry name" value="DEHYDROGENASE/REDUCTASE SDR FAMILY MEMBER 7B"/>
    <property type="match status" value="1"/>
</dbReference>
<gene>
    <name evidence="4" type="primary">rhlG</name>
    <name evidence="3" type="ORF">GCM10007183_10470</name>
    <name evidence="4" type="ORF">SAMEA4412661_01150</name>
</gene>
<evidence type="ECO:0000313" key="6">
    <source>
        <dbReference type="Proteomes" id="UP000652995"/>
    </source>
</evidence>
<dbReference type="SUPFAM" id="SSF51735">
    <property type="entry name" value="NAD(P)-binding Rossmann-fold domains"/>
    <property type="match status" value="1"/>
</dbReference>
<dbReference type="RefSeq" id="WP_095116891.1">
    <property type="nucleotide sequence ID" value="NZ_BMCB01000005.1"/>
</dbReference>
<reference evidence="3" key="4">
    <citation type="submission" date="2024-05" db="EMBL/GenBank/DDBJ databases">
        <authorList>
            <person name="Sun Q."/>
            <person name="Sedlacek I."/>
        </authorList>
    </citation>
    <scope>NUCLEOTIDE SEQUENCE</scope>
    <source>
        <strain evidence="3">CCM 4175</strain>
    </source>
</reference>
<evidence type="ECO:0000256" key="2">
    <source>
        <dbReference type="ARBA" id="ARBA00023002"/>
    </source>
</evidence>
<dbReference type="OrthoDB" id="9793345at2"/>
<dbReference type="KEGG" id="smus:C7J88_02480"/>
<dbReference type="EC" id="1.1.1.100" evidence="4"/>
<dbReference type="PRINTS" id="PR00081">
    <property type="entry name" value="GDHRDH"/>
</dbReference>
<dbReference type="PROSITE" id="PS00061">
    <property type="entry name" value="ADH_SHORT"/>
    <property type="match status" value="1"/>
</dbReference>
<evidence type="ECO:0000313" key="5">
    <source>
        <dbReference type="Proteomes" id="UP000243706"/>
    </source>
</evidence>
<evidence type="ECO:0000256" key="1">
    <source>
        <dbReference type="ARBA" id="ARBA00006484"/>
    </source>
</evidence>
<reference evidence="6" key="3">
    <citation type="journal article" date="2019" name="Int. J. Syst. Evol. Microbiol.">
        <title>The Global Catalogue of Microorganisms (GCM) 10K type strain sequencing project: providing services to taxonomists for standard genome sequencing and annotation.</title>
        <authorList>
            <consortium name="The Broad Institute Genomics Platform"/>
            <consortium name="The Broad Institute Genome Sequencing Center for Infectious Disease"/>
            <person name="Wu L."/>
            <person name="Ma J."/>
        </authorList>
    </citation>
    <scope>NUCLEOTIDE SEQUENCE [LARGE SCALE GENOMIC DNA]</scope>
    <source>
        <strain evidence="6">CCM 4175</strain>
    </source>
</reference>
<dbReference type="InterPro" id="IPR002347">
    <property type="entry name" value="SDR_fam"/>
</dbReference>
<keyword evidence="2 4" id="KW-0560">Oxidoreductase</keyword>